<dbReference type="PANTHER" id="PTHR10458">
    <property type="entry name" value="PEPTIDE DEFORMYLASE"/>
    <property type="match status" value="1"/>
</dbReference>
<dbReference type="PRINTS" id="PR01576">
    <property type="entry name" value="PDEFORMYLASE"/>
</dbReference>
<dbReference type="Proteomes" id="UP000320585">
    <property type="component" value="Chromosome"/>
</dbReference>
<dbReference type="EC" id="3.5.1.88" evidence="2"/>
<keyword evidence="2" id="KW-0479">Metal-binding</keyword>
<dbReference type="AlphaFoldDB" id="A0A8D5A4J5"/>
<feature type="binding site" evidence="2">
    <location>
        <position position="88"/>
    </location>
    <ligand>
        <name>Fe cation</name>
        <dbReference type="ChEBI" id="CHEBI:24875"/>
    </ligand>
</feature>
<keyword evidence="2" id="KW-0648">Protein biosynthesis</keyword>
<feature type="binding site" evidence="2">
    <location>
        <position position="130"/>
    </location>
    <ligand>
        <name>Fe cation</name>
        <dbReference type="ChEBI" id="CHEBI:24875"/>
    </ligand>
</feature>
<dbReference type="GO" id="GO:0046872">
    <property type="term" value="F:metal ion binding"/>
    <property type="evidence" value="ECO:0007669"/>
    <property type="project" value="UniProtKB-KW"/>
</dbReference>
<feature type="binding site" evidence="2">
    <location>
        <position position="134"/>
    </location>
    <ligand>
        <name>Fe cation</name>
        <dbReference type="ChEBI" id="CHEBI:24875"/>
    </ligand>
</feature>
<dbReference type="CDD" id="cd00487">
    <property type="entry name" value="Pep_deformylase"/>
    <property type="match status" value="1"/>
</dbReference>
<dbReference type="SUPFAM" id="SSF56420">
    <property type="entry name" value="Peptide deformylase"/>
    <property type="match status" value="1"/>
</dbReference>
<evidence type="ECO:0000313" key="4">
    <source>
        <dbReference type="Proteomes" id="UP000320585"/>
    </source>
</evidence>
<keyword evidence="2" id="KW-0378">Hydrolase</keyword>
<dbReference type="PANTHER" id="PTHR10458:SF22">
    <property type="entry name" value="PEPTIDE DEFORMYLASE"/>
    <property type="match status" value="1"/>
</dbReference>
<comment type="catalytic activity">
    <reaction evidence="2">
        <text>N-terminal N-formyl-L-methionyl-[peptide] + H2O = N-terminal L-methionyl-[peptide] + formate</text>
        <dbReference type="Rhea" id="RHEA:24420"/>
        <dbReference type="Rhea" id="RHEA-COMP:10639"/>
        <dbReference type="Rhea" id="RHEA-COMP:10640"/>
        <dbReference type="ChEBI" id="CHEBI:15377"/>
        <dbReference type="ChEBI" id="CHEBI:15740"/>
        <dbReference type="ChEBI" id="CHEBI:49298"/>
        <dbReference type="ChEBI" id="CHEBI:64731"/>
        <dbReference type="EC" id="3.5.1.88"/>
    </reaction>
</comment>
<comment type="cofactor">
    <cofactor evidence="2">
        <name>Fe(2+)</name>
        <dbReference type="ChEBI" id="CHEBI:29033"/>
    </cofactor>
    <text evidence="2">Binds 1 Fe(2+) ion.</text>
</comment>
<dbReference type="EMBL" id="AP019697">
    <property type="protein sequence ID" value="BBK24984.1"/>
    <property type="molecule type" value="Genomic_DNA"/>
</dbReference>
<accession>A0A8D5A4J5</accession>
<organism evidence="3 4">
    <name type="scientific">Dialister hominis</name>
    <dbReference type="NCBI Taxonomy" id="2582419"/>
    <lineage>
        <taxon>Bacteria</taxon>
        <taxon>Bacillati</taxon>
        <taxon>Bacillota</taxon>
        <taxon>Negativicutes</taxon>
        <taxon>Veillonellales</taxon>
        <taxon>Veillonellaceae</taxon>
        <taxon>Dialister</taxon>
    </lineage>
</organism>
<dbReference type="KEGG" id="dho:Dia5BBH33_09190"/>
<comment type="function">
    <text evidence="2">Removes the formyl group from the N-terminal Met of newly synthesized proteins. Requires at least a dipeptide for an efficient rate of reaction. N-terminal L-methionine is a prerequisite for activity but the enzyme has broad specificity at other positions.</text>
</comment>
<dbReference type="InterPro" id="IPR036821">
    <property type="entry name" value="Peptide_deformylase_sf"/>
</dbReference>
<feature type="active site" evidence="2">
    <location>
        <position position="131"/>
    </location>
</feature>
<dbReference type="GeneID" id="92716132"/>
<dbReference type="Gene3D" id="3.90.45.10">
    <property type="entry name" value="Peptide deformylase"/>
    <property type="match status" value="1"/>
</dbReference>
<sequence length="155" mass="17078">MSKIISAGNPILKNVAAPVEVFDKKLKFLVIDMKKTLYEANGVGLAAPQIAVSKRVFVADDGESGFEAYINPEWSPIGDEKNTDIEGCLSVPELFGEVERYSNVIVHYQDIHGKKKTKKASGLLARCIQHETDHLNGILFIEKALSLHKGPKTDE</sequence>
<evidence type="ECO:0000256" key="2">
    <source>
        <dbReference type="HAMAP-Rule" id="MF_00163"/>
    </source>
</evidence>
<keyword evidence="4" id="KW-1185">Reference proteome</keyword>
<dbReference type="RefSeq" id="WP_231939221.1">
    <property type="nucleotide sequence ID" value="NZ_AP019697.1"/>
</dbReference>
<evidence type="ECO:0000313" key="3">
    <source>
        <dbReference type="EMBL" id="BBK24984.1"/>
    </source>
</evidence>
<dbReference type="InterPro" id="IPR023635">
    <property type="entry name" value="Peptide_deformylase"/>
</dbReference>
<dbReference type="GO" id="GO:0006412">
    <property type="term" value="P:translation"/>
    <property type="evidence" value="ECO:0007669"/>
    <property type="project" value="UniProtKB-UniRule"/>
</dbReference>
<dbReference type="Pfam" id="PF01327">
    <property type="entry name" value="Pep_deformylase"/>
    <property type="match status" value="1"/>
</dbReference>
<keyword evidence="2" id="KW-0408">Iron</keyword>
<dbReference type="HAMAP" id="MF_00163">
    <property type="entry name" value="Pep_deformylase"/>
    <property type="match status" value="1"/>
</dbReference>
<proteinExistence type="inferred from homology"/>
<comment type="similarity">
    <text evidence="1 2">Belongs to the polypeptide deformylase family.</text>
</comment>
<dbReference type="NCBIfam" id="NF001159">
    <property type="entry name" value="PRK00150.1-3"/>
    <property type="match status" value="1"/>
</dbReference>
<dbReference type="GO" id="GO:0042586">
    <property type="term" value="F:peptide deformylase activity"/>
    <property type="evidence" value="ECO:0007669"/>
    <property type="project" value="UniProtKB-UniRule"/>
</dbReference>
<dbReference type="NCBIfam" id="TIGR00079">
    <property type="entry name" value="pept_deformyl"/>
    <property type="match status" value="1"/>
</dbReference>
<evidence type="ECO:0000256" key="1">
    <source>
        <dbReference type="ARBA" id="ARBA00010759"/>
    </source>
</evidence>
<protein>
    <recommendedName>
        <fullName evidence="2">Peptide deformylase</fullName>
        <shortName evidence="2">PDF</shortName>
        <ecNumber evidence="2">3.5.1.88</ecNumber>
    </recommendedName>
    <alternativeName>
        <fullName evidence="2">Polypeptide deformylase</fullName>
    </alternativeName>
</protein>
<dbReference type="PIRSF" id="PIRSF004749">
    <property type="entry name" value="Pep_def"/>
    <property type="match status" value="1"/>
</dbReference>
<reference evidence="4" key="1">
    <citation type="submission" date="2019-05" db="EMBL/GenBank/DDBJ databases">
        <title>Complete genome sequencing of Dialister sp. strain 5BBH33.</title>
        <authorList>
            <person name="Sakamoto M."/>
            <person name="Murakami T."/>
            <person name="Mori H."/>
        </authorList>
    </citation>
    <scope>NUCLEOTIDE SEQUENCE [LARGE SCALE GENOMIC DNA]</scope>
    <source>
        <strain evidence="4">5BBH33</strain>
    </source>
</reference>
<name>A0A8D5A4J5_9FIRM</name>
<gene>
    <name evidence="2 3" type="primary">def</name>
    <name evidence="3" type="ORF">Dia5BBH33_09190</name>
</gene>